<dbReference type="GO" id="GO:0020037">
    <property type="term" value="F:heme binding"/>
    <property type="evidence" value="ECO:0007669"/>
    <property type="project" value="InterPro"/>
</dbReference>
<dbReference type="GO" id="GO:0004601">
    <property type="term" value="F:peroxidase activity"/>
    <property type="evidence" value="ECO:0007669"/>
    <property type="project" value="UniProtKB-KW"/>
</dbReference>
<name>A0AAE1PJ67_9EUCA</name>
<dbReference type="PANTHER" id="PTHR11475:SF4">
    <property type="entry name" value="CHORION PEROXIDASE"/>
    <property type="match status" value="1"/>
</dbReference>
<keyword evidence="6" id="KW-0408">Iron</keyword>
<keyword evidence="4" id="KW-0732">Signal</keyword>
<keyword evidence="3" id="KW-0575">Peroxidase</keyword>
<dbReference type="PRINTS" id="PR00457">
    <property type="entry name" value="ANPEROXIDASE"/>
</dbReference>
<protein>
    <recommendedName>
        <fullName evidence="9">Peroxidase</fullName>
    </recommendedName>
</protein>
<dbReference type="InterPro" id="IPR037120">
    <property type="entry name" value="Haem_peroxidase_sf_animal"/>
</dbReference>
<dbReference type="GO" id="GO:0006979">
    <property type="term" value="P:response to oxidative stress"/>
    <property type="evidence" value="ECO:0007669"/>
    <property type="project" value="InterPro"/>
</dbReference>
<dbReference type="SUPFAM" id="SSF48113">
    <property type="entry name" value="Heme-dependent peroxidases"/>
    <property type="match status" value="1"/>
</dbReference>
<feature type="binding site" description="axial binding residue" evidence="6">
    <location>
        <position position="279"/>
    </location>
    <ligand>
        <name>heme b</name>
        <dbReference type="ChEBI" id="CHEBI:60344"/>
    </ligand>
    <ligandPart>
        <name>Fe</name>
        <dbReference type="ChEBI" id="CHEBI:18248"/>
    </ligandPart>
</feature>
<dbReference type="GO" id="GO:0046872">
    <property type="term" value="F:metal ion binding"/>
    <property type="evidence" value="ECO:0007669"/>
    <property type="project" value="UniProtKB-KW"/>
</dbReference>
<organism evidence="7 8">
    <name type="scientific">Petrolisthes manimaculis</name>
    <dbReference type="NCBI Taxonomy" id="1843537"/>
    <lineage>
        <taxon>Eukaryota</taxon>
        <taxon>Metazoa</taxon>
        <taxon>Ecdysozoa</taxon>
        <taxon>Arthropoda</taxon>
        <taxon>Crustacea</taxon>
        <taxon>Multicrustacea</taxon>
        <taxon>Malacostraca</taxon>
        <taxon>Eumalacostraca</taxon>
        <taxon>Eucarida</taxon>
        <taxon>Decapoda</taxon>
        <taxon>Pleocyemata</taxon>
        <taxon>Anomura</taxon>
        <taxon>Galatheoidea</taxon>
        <taxon>Porcellanidae</taxon>
        <taxon>Petrolisthes</taxon>
    </lineage>
</organism>
<evidence type="ECO:0000313" key="7">
    <source>
        <dbReference type="EMBL" id="KAK4309373.1"/>
    </source>
</evidence>
<dbReference type="Proteomes" id="UP001292094">
    <property type="component" value="Unassembled WGS sequence"/>
</dbReference>
<keyword evidence="6" id="KW-0349">Heme</keyword>
<dbReference type="FunFam" id="1.10.640.10:FF:000003">
    <property type="entry name" value="chorion peroxidase"/>
    <property type="match status" value="1"/>
</dbReference>
<reference evidence="7" key="1">
    <citation type="submission" date="2023-11" db="EMBL/GenBank/DDBJ databases">
        <title>Genome assemblies of two species of porcelain crab, Petrolisthes cinctipes and Petrolisthes manimaculis (Anomura: Porcellanidae).</title>
        <authorList>
            <person name="Angst P."/>
        </authorList>
    </citation>
    <scope>NUCLEOTIDE SEQUENCE</scope>
    <source>
        <strain evidence="7">PB745_02</strain>
        <tissue evidence="7">Gill</tissue>
    </source>
</reference>
<dbReference type="Pfam" id="PF03098">
    <property type="entry name" value="An_peroxidase"/>
    <property type="match status" value="1"/>
</dbReference>
<sequence length="500" mass="55906">MRMFSFAGGLLPNQRVISLVIRQTPPDPLPFLNQLYVQLGQFVDHDFAVTTTVPGVDCSQCDSWQNSACAPIPIPLNDPFMSAIVDGKRRCLPFRRSTALVDKMEHQRTWVHPNVNTAFLDLSPIYGSDVCTVNNLRSFTNGLLKSSTNDHLLKANGVPGCRSEDGLCFVSGDGRVNENLGLTIMHLLFHREHNRLAKSLKTLNPNWDDERLFQESRCINIAEFQHYIYNEYLPVLFGRRYAEERGLLSQHTGYFLGYDEDRDPNILTEFTGAAFRMGHSQVVGEFPLLDKSYYKYNAINLVDTFFNTGILESGVLDSLVRGMLKTVQGPTDLVFVEEILDKLFASQGRPNSGLDLFAINTARGRDLSLSRYTSYLQTCGIVEVSGFDDLRGVMTEPNVDALRQSYKHVYDIDLYVGGLAETPLPGGVVGPTFACIISRQFQTAKVADRFWYEGPAVGLTPEQLQSIRSSSLAKLVCNNMDDPNPIVPPQLLITLQNQQG</sequence>
<keyword evidence="3" id="KW-0560">Oxidoreductase</keyword>
<dbReference type="Gene3D" id="1.10.640.10">
    <property type="entry name" value="Haem peroxidase domain superfamily, animal type"/>
    <property type="match status" value="1"/>
</dbReference>
<evidence type="ECO:0000256" key="6">
    <source>
        <dbReference type="PIRSR" id="PIRSR619791-2"/>
    </source>
</evidence>
<dbReference type="AlphaFoldDB" id="A0AAE1PJ67"/>
<dbReference type="PROSITE" id="PS50292">
    <property type="entry name" value="PEROXIDASE_3"/>
    <property type="match status" value="1"/>
</dbReference>
<comment type="caution">
    <text evidence="7">The sequence shown here is derived from an EMBL/GenBank/DDBJ whole genome shotgun (WGS) entry which is preliminary data.</text>
</comment>
<evidence type="ECO:0000256" key="1">
    <source>
        <dbReference type="ARBA" id="ARBA00004613"/>
    </source>
</evidence>
<keyword evidence="8" id="KW-1185">Reference proteome</keyword>
<dbReference type="InterPro" id="IPR010255">
    <property type="entry name" value="Haem_peroxidase_sf"/>
</dbReference>
<accession>A0AAE1PJ67</accession>
<evidence type="ECO:0000256" key="5">
    <source>
        <dbReference type="ARBA" id="ARBA00023180"/>
    </source>
</evidence>
<proteinExistence type="predicted"/>
<dbReference type="GO" id="GO:0005576">
    <property type="term" value="C:extracellular region"/>
    <property type="evidence" value="ECO:0007669"/>
    <property type="project" value="UniProtKB-SubCell"/>
</dbReference>
<evidence type="ECO:0000256" key="4">
    <source>
        <dbReference type="ARBA" id="ARBA00022729"/>
    </source>
</evidence>
<dbReference type="InterPro" id="IPR019791">
    <property type="entry name" value="Haem_peroxidase_animal"/>
</dbReference>
<keyword evidence="2" id="KW-0964">Secreted</keyword>
<evidence type="ECO:0000256" key="3">
    <source>
        <dbReference type="ARBA" id="ARBA00022559"/>
    </source>
</evidence>
<evidence type="ECO:0008006" key="9">
    <source>
        <dbReference type="Google" id="ProtNLM"/>
    </source>
</evidence>
<dbReference type="CDD" id="cd09823">
    <property type="entry name" value="peroxinectin_like"/>
    <property type="match status" value="1"/>
</dbReference>
<evidence type="ECO:0000256" key="2">
    <source>
        <dbReference type="ARBA" id="ARBA00022525"/>
    </source>
</evidence>
<keyword evidence="6" id="KW-0479">Metal-binding</keyword>
<dbReference type="PANTHER" id="PTHR11475">
    <property type="entry name" value="OXIDASE/PEROXIDASE"/>
    <property type="match status" value="1"/>
</dbReference>
<comment type="subcellular location">
    <subcellularLocation>
        <location evidence="1">Secreted</location>
    </subcellularLocation>
</comment>
<gene>
    <name evidence="7" type="ORF">Pmani_018990</name>
</gene>
<evidence type="ECO:0000313" key="8">
    <source>
        <dbReference type="Proteomes" id="UP001292094"/>
    </source>
</evidence>
<keyword evidence="5" id="KW-0325">Glycoprotein</keyword>
<dbReference type="EMBL" id="JAWZYT010001758">
    <property type="protein sequence ID" value="KAK4309373.1"/>
    <property type="molecule type" value="Genomic_DNA"/>
</dbReference>